<evidence type="ECO:0000313" key="5">
    <source>
        <dbReference type="EMBL" id="UQA97091.1"/>
    </source>
</evidence>
<dbReference type="PANTHER" id="PTHR46580">
    <property type="entry name" value="SENSOR KINASE-RELATED"/>
    <property type="match status" value="1"/>
</dbReference>
<dbReference type="InterPro" id="IPR013517">
    <property type="entry name" value="FG-GAP"/>
</dbReference>
<feature type="domain" description="Peptidase S1" evidence="3">
    <location>
        <begin position="33"/>
        <end position="242"/>
    </location>
</feature>
<dbReference type="Pfam" id="PF00089">
    <property type="entry name" value="Trypsin"/>
    <property type="match status" value="1"/>
</dbReference>
<dbReference type="InterPro" id="IPR001480">
    <property type="entry name" value="Bulb-type_lectin_dom"/>
</dbReference>
<dbReference type="InterPro" id="IPR001254">
    <property type="entry name" value="Trypsin_dom"/>
</dbReference>
<accession>A0ABY4MKY5</accession>
<dbReference type="PRINTS" id="PR00722">
    <property type="entry name" value="CHYMOTRYPSIN"/>
</dbReference>
<reference evidence="5" key="1">
    <citation type="submission" date="2021-10" db="EMBL/GenBank/DDBJ databases">
        <title>Streptomyces nigrumlapis sp.nov.,an antimicrobial producing actinobacterium isolated from Black Gobi rocks.</title>
        <authorList>
            <person name="Wen Y."/>
            <person name="Zhang W."/>
            <person name="Liu X.G."/>
        </authorList>
    </citation>
    <scope>NUCLEOTIDE SEQUENCE</scope>
    <source>
        <strain evidence="5">ST13-2-2</strain>
    </source>
</reference>
<dbReference type="Gene3D" id="2.90.10.10">
    <property type="entry name" value="Bulb-type lectin domain"/>
    <property type="match status" value="2"/>
</dbReference>
<dbReference type="InterPro" id="IPR001314">
    <property type="entry name" value="Peptidase_S1A"/>
</dbReference>
<dbReference type="EMBL" id="CP086322">
    <property type="protein sequence ID" value="UQA97091.1"/>
    <property type="molecule type" value="Genomic_DNA"/>
</dbReference>
<dbReference type="Gene3D" id="2.40.128.340">
    <property type="match status" value="3"/>
</dbReference>
<evidence type="ECO:0000313" key="6">
    <source>
        <dbReference type="Proteomes" id="UP000830115"/>
    </source>
</evidence>
<keyword evidence="6" id="KW-1185">Reference proteome</keyword>
<dbReference type="Pfam" id="PF13517">
    <property type="entry name" value="FG-GAP_3"/>
    <property type="match status" value="2"/>
</dbReference>
<dbReference type="PANTHER" id="PTHR46580:SF2">
    <property type="entry name" value="MAM DOMAIN-CONTAINING PROTEIN"/>
    <property type="match status" value="1"/>
</dbReference>
<dbReference type="InterPro" id="IPR028994">
    <property type="entry name" value="Integrin_alpha_N"/>
</dbReference>
<dbReference type="Proteomes" id="UP000830115">
    <property type="component" value="Chromosome"/>
</dbReference>
<dbReference type="InterPro" id="IPR009003">
    <property type="entry name" value="Peptidase_S1_PA"/>
</dbReference>
<dbReference type="PROSITE" id="PS50927">
    <property type="entry name" value="BULB_LECTIN"/>
    <property type="match status" value="1"/>
</dbReference>
<dbReference type="SUPFAM" id="SSF50494">
    <property type="entry name" value="Trypsin-like serine proteases"/>
    <property type="match status" value="1"/>
</dbReference>
<proteinExistence type="predicted"/>
<dbReference type="PROSITE" id="PS50240">
    <property type="entry name" value="TRYPSIN_DOM"/>
    <property type="match status" value="1"/>
</dbReference>
<keyword evidence="1 2" id="KW-0732">Signal</keyword>
<evidence type="ECO:0000259" key="4">
    <source>
        <dbReference type="PROSITE" id="PS50927"/>
    </source>
</evidence>
<dbReference type="Pfam" id="PF01839">
    <property type="entry name" value="FG-GAP"/>
    <property type="match status" value="1"/>
</dbReference>
<evidence type="ECO:0000256" key="1">
    <source>
        <dbReference type="ARBA" id="ARBA00022729"/>
    </source>
</evidence>
<protein>
    <submittedName>
        <fullName evidence="5">FG-GAP-like repeat-containing protein</fullName>
    </submittedName>
</protein>
<dbReference type="InterPro" id="IPR036426">
    <property type="entry name" value="Bulb-type_lectin_dom_sf"/>
</dbReference>
<gene>
    <name evidence="5" type="ORF">K9S39_39150</name>
</gene>
<dbReference type="InterPro" id="IPR043504">
    <property type="entry name" value="Peptidase_S1_PA_chymotrypsin"/>
</dbReference>
<evidence type="ECO:0000259" key="3">
    <source>
        <dbReference type="PROSITE" id="PS50240"/>
    </source>
</evidence>
<feature type="domain" description="Bulb-type lectin" evidence="4">
    <location>
        <begin position="247"/>
        <end position="354"/>
    </location>
</feature>
<feature type="signal peptide" evidence="2">
    <location>
        <begin position="1"/>
        <end position="28"/>
    </location>
</feature>
<dbReference type="SMART" id="SM00108">
    <property type="entry name" value="B_lectin"/>
    <property type="match status" value="1"/>
</dbReference>
<feature type="chain" id="PRO_5047233290" evidence="2">
    <location>
        <begin position="29"/>
        <end position="711"/>
    </location>
</feature>
<sequence>MRSSHRLRRPIRAASAAILLAAPLTLSAAPAQAVAGDPVPAASYEFTARLDIGGGQRACSGALVSPQWIATAANCFADDPATGQATAGKPKWKTTATIGRTDLTTAKGQVRQVVELVPRQDRNIVLARLAQPTTGITPVPFATAAPKAGQELKTAGFGRTQDEWVPNKLHTAAFQVDSLADATLRVSGKSASDAICKGDAGAPLVRETNGALELVALATGTNEAGCFGSETTGNAAISARLDNTVGGNTLTPGTTLLPGDTLTSNAARLTMQEDGDLVIVSNAGKPLWSTGTAGRPGATARFTDQGNLTVLAADGSTQLWESKTSAPGGKAVLQHRGNFVIHNAKGASQWASGTVVRHDYNGDGRSDLADWYDYGDGHDEIHAFTGKPDGGFNAPIHGWKTAAGNYWAENMKRTTGDFNGDGIGDVAAVYGYSDGRVKLITWLGTGDGHFRDPLHSWSVPAGQWVFSHMNVQAGDFNGDGRDDIAVWYAYDDGRDKLFTFTAKPNGGFNAPAASHFAPAGWYNAAKMKFATGDYNGDGRDDLAVFYGYSDGTVKLLTFLTKPNGGFNAPTKQGWESATGWNFDQASVHSGDFNGDGRDDLATWYDYGDGHDSVIGFNPSGPDGTFGNRTELWTVKAGSYYRENMKIATGDFNGDGRDDLATVYGYSDGRVKTITWTAKTNGTLNGPLHSWETPAGNWTFDRMHVIERYSPA</sequence>
<dbReference type="SMART" id="SM00020">
    <property type="entry name" value="Tryp_SPc"/>
    <property type="match status" value="1"/>
</dbReference>
<dbReference type="SUPFAM" id="SSF69318">
    <property type="entry name" value="Integrin alpha N-terminal domain"/>
    <property type="match status" value="2"/>
</dbReference>
<name>A0ABY4MKY5_9ACTN</name>
<dbReference type="Gene3D" id="2.40.10.10">
    <property type="entry name" value="Trypsin-like serine proteases"/>
    <property type="match status" value="1"/>
</dbReference>
<organism evidence="5 6">
    <name type="scientific">Streptomyces halobius</name>
    <dbReference type="NCBI Taxonomy" id="2879846"/>
    <lineage>
        <taxon>Bacteria</taxon>
        <taxon>Bacillati</taxon>
        <taxon>Actinomycetota</taxon>
        <taxon>Actinomycetes</taxon>
        <taxon>Kitasatosporales</taxon>
        <taxon>Streptomycetaceae</taxon>
        <taxon>Streptomyces</taxon>
    </lineage>
</organism>
<evidence type="ECO:0000256" key="2">
    <source>
        <dbReference type="SAM" id="SignalP"/>
    </source>
</evidence>
<dbReference type="RefSeq" id="WP_248868004.1">
    <property type="nucleotide sequence ID" value="NZ_CP086322.1"/>
</dbReference>